<feature type="transmembrane region" description="Helical" evidence="7">
    <location>
        <begin position="480"/>
        <end position="498"/>
    </location>
</feature>
<feature type="transmembrane region" description="Helical" evidence="7">
    <location>
        <begin position="114"/>
        <end position="137"/>
    </location>
</feature>
<comment type="similarity">
    <text evidence="2">Belongs to the TDE1 family.</text>
</comment>
<dbReference type="GeneID" id="136810492"/>
<keyword evidence="3 7" id="KW-0812">Transmembrane</keyword>
<feature type="transmembrane region" description="Helical" evidence="7">
    <location>
        <begin position="289"/>
        <end position="309"/>
    </location>
</feature>
<evidence type="ECO:0000313" key="8">
    <source>
        <dbReference type="EnsemblMetazoa" id="CLYHEMP004084.1"/>
    </source>
</evidence>
<dbReference type="RefSeq" id="XP_066923160.1">
    <property type="nucleotide sequence ID" value="XM_067067059.1"/>
</dbReference>
<feature type="transmembrane region" description="Helical" evidence="7">
    <location>
        <begin position="262"/>
        <end position="282"/>
    </location>
</feature>
<feature type="region of interest" description="Disordered" evidence="6">
    <location>
        <begin position="1"/>
        <end position="26"/>
    </location>
</feature>
<proteinExistence type="inferred from homology"/>
<comment type="subcellular location">
    <subcellularLocation>
        <location evidence="1">Membrane</location>
        <topology evidence="1">Multi-pass membrane protein</topology>
    </subcellularLocation>
</comment>
<keyword evidence="5 7" id="KW-0472">Membrane</keyword>
<dbReference type="EnsemblMetazoa" id="CLYHEMT004084.1">
    <property type="protein sequence ID" value="CLYHEMP004084.1"/>
    <property type="gene ID" value="CLYHEMG004084"/>
</dbReference>
<evidence type="ECO:0000256" key="6">
    <source>
        <dbReference type="SAM" id="MobiDB-lite"/>
    </source>
</evidence>
<dbReference type="PANTHER" id="PTHR10383">
    <property type="entry name" value="SERINE INCORPORATOR"/>
    <property type="match status" value="1"/>
</dbReference>
<feature type="transmembrane region" description="Helical" evidence="7">
    <location>
        <begin position="518"/>
        <end position="538"/>
    </location>
</feature>
<feature type="transmembrane region" description="Helical" evidence="7">
    <location>
        <begin position="700"/>
        <end position="721"/>
    </location>
</feature>
<dbReference type="Pfam" id="PF03348">
    <property type="entry name" value="Serinc"/>
    <property type="match status" value="2"/>
</dbReference>
<feature type="transmembrane region" description="Helical" evidence="7">
    <location>
        <begin position="628"/>
        <end position="655"/>
    </location>
</feature>
<feature type="transmembrane region" description="Helical" evidence="7">
    <location>
        <begin position="232"/>
        <end position="250"/>
    </location>
</feature>
<protein>
    <submittedName>
        <fullName evidence="8">Uncharacterized protein</fullName>
    </submittedName>
</protein>
<feature type="transmembrane region" description="Helical" evidence="7">
    <location>
        <begin position="602"/>
        <end position="622"/>
    </location>
</feature>
<sequence length="947" mass="108401">MADKIEDQNENDEQNKDQPKEDDGFPFRKRLSSFRTFLTHFYVEQKENPFQALIGPGPGNTQSFWLTHLWYIFILSFIPVCSLLSTVGFIQPYLASDSTLCDWKREPKTCETVIIVFITYRIGFSVSIFFLFTALLLSKRKSKDIQKEGFSTLHTGFWIEKVIAVLVLCCVTFAFPPVVFDAVWIYVVLLGDLILSTVLLFLLCDFITFIYELMVNRLTKQKKQNCEKSVEIVLCIVGFILLLTCLLSSIYTIEYTDDNGGIVVYLTLLTIFLTGQLIYVFYGRKNELYYCFYASIFCYFLSWNFLINYRTYTETTDKMQHGIWTASSVIMLIILYMLVIYAVIRRDDRAHFYYFHWIVCSGGTVNRTVIEPDLKPRYVNPNETLISNSSFGGVDRNYAPHDSLEYDVVYSESFIHLFMCLVSLKSTAVVTNYRVLMEINEELQAHISTASIITLFITSVLVCILFTAYLAVSADNDNDALSVGLLLKSIIRIIGFYFSKIMFGRPNALSRPALTRLVYYIFFSLCFILACVTISPSFKHYFQRISFFCDHVTSMGACMSHDPAFTTLYRIFATVAIFFMLIGLVTSFINPSNRLRNDIYNGCWPVKIILLFAIFACVVNLPNKMSRYWLYFDLVSILIFTLLQLFCLIDAITIATQSCKMDNNSSINASSTGITILLYAISLIAYVSFYVYYAHNYQCAVTRFFVSINLVLCISASIISIHPDVQTGNLLLSAVVTSLCMYSTWSALNYNPEEKCNPLAHTLMLVEARPGRDVVSVTDLLFLFITLTYFIVRVKEVSASAYDLSLSLIVKHLMKRKTDEINVMERQAEAEDKVRDWLDKCKDVSKETIDENRAKHTKRGEQDKDETDLMFEKEDYFSTLFTLSMACSYCFLLLAHWLEPIPGSGFKVSLHWAIMSVKLIGSSFCVLTYIWILVLPVVTSKLSGDAV</sequence>
<feature type="transmembrane region" description="Helical" evidence="7">
    <location>
        <begin position="774"/>
        <end position="792"/>
    </location>
</feature>
<name>A0A7M5TZN4_9CNID</name>
<feature type="transmembrane region" description="Helical" evidence="7">
    <location>
        <begin position="676"/>
        <end position="694"/>
    </location>
</feature>
<accession>A0A7M5TZN4</accession>
<evidence type="ECO:0000313" key="9">
    <source>
        <dbReference type="Proteomes" id="UP000594262"/>
    </source>
</evidence>
<feature type="transmembrane region" description="Helical" evidence="7">
    <location>
        <begin position="876"/>
        <end position="898"/>
    </location>
</feature>
<evidence type="ECO:0000256" key="5">
    <source>
        <dbReference type="ARBA" id="ARBA00023136"/>
    </source>
</evidence>
<feature type="transmembrane region" description="Helical" evidence="7">
    <location>
        <begin position="321"/>
        <end position="344"/>
    </location>
</feature>
<dbReference type="InterPro" id="IPR005016">
    <property type="entry name" value="TDE1/TMS"/>
</dbReference>
<evidence type="ECO:0000256" key="1">
    <source>
        <dbReference type="ARBA" id="ARBA00004141"/>
    </source>
</evidence>
<dbReference type="GO" id="GO:0016020">
    <property type="term" value="C:membrane"/>
    <property type="evidence" value="ECO:0007669"/>
    <property type="project" value="UniProtKB-SubCell"/>
</dbReference>
<evidence type="ECO:0000256" key="4">
    <source>
        <dbReference type="ARBA" id="ARBA00022989"/>
    </source>
</evidence>
<feature type="transmembrane region" description="Helical" evidence="7">
    <location>
        <begin position="184"/>
        <end position="211"/>
    </location>
</feature>
<dbReference type="Proteomes" id="UP000594262">
    <property type="component" value="Unplaced"/>
</dbReference>
<feature type="transmembrane region" description="Helical" evidence="7">
    <location>
        <begin position="69"/>
        <end position="94"/>
    </location>
</feature>
<dbReference type="AlphaFoldDB" id="A0A7M5TZN4"/>
<feature type="transmembrane region" description="Helical" evidence="7">
    <location>
        <begin position="414"/>
        <end position="435"/>
    </location>
</feature>
<dbReference type="PANTHER" id="PTHR10383:SF9">
    <property type="entry name" value="SERINE INCORPORATOR, ISOFORM F"/>
    <property type="match status" value="1"/>
</dbReference>
<reference evidence="8" key="1">
    <citation type="submission" date="2021-01" db="UniProtKB">
        <authorList>
            <consortium name="EnsemblMetazoa"/>
        </authorList>
    </citation>
    <scope>IDENTIFICATION</scope>
</reference>
<organism evidence="8 9">
    <name type="scientific">Clytia hemisphaerica</name>
    <dbReference type="NCBI Taxonomy" id="252671"/>
    <lineage>
        <taxon>Eukaryota</taxon>
        <taxon>Metazoa</taxon>
        <taxon>Cnidaria</taxon>
        <taxon>Hydrozoa</taxon>
        <taxon>Hydroidolina</taxon>
        <taxon>Leptothecata</taxon>
        <taxon>Obeliida</taxon>
        <taxon>Clytiidae</taxon>
        <taxon>Clytia</taxon>
    </lineage>
</organism>
<evidence type="ECO:0000256" key="2">
    <source>
        <dbReference type="ARBA" id="ARBA00006665"/>
    </source>
</evidence>
<keyword evidence="4 7" id="KW-1133">Transmembrane helix</keyword>
<feature type="transmembrane region" description="Helical" evidence="7">
    <location>
        <begin position="447"/>
        <end position="474"/>
    </location>
</feature>
<keyword evidence="9" id="KW-1185">Reference proteome</keyword>
<feature type="transmembrane region" description="Helical" evidence="7">
    <location>
        <begin position="158"/>
        <end position="178"/>
    </location>
</feature>
<dbReference type="OrthoDB" id="5963193at2759"/>
<evidence type="ECO:0000256" key="3">
    <source>
        <dbReference type="ARBA" id="ARBA00022692"/>
    </source>
</evidence>
<evidence type="ECO:0000256" key="7">
    <source>
        <dbReference type="SAM" id="Phobius"/>
    </source>
</evidence>
<feature type="transmembrane region" description="Helical" evidence="7">
    <location>
        <begin position="569"/>
        <end position="590"/>
    </location>
</feature>
<feature type="transmembrane region" description="Helical" evidence="7">
    <location>
        <begin position="910"/>
        <end position="934"/>
    </location>
</feature>